<accession>A0ABD0TU02</accession>
<dbReference type="Proteomes" id="UP001552299">
    <property type="component" value="Unassembled WGS sequence"/>
</dbReference>
<keyword evidence="8" id="KW-1185">Reference proteome</keyword>
<dbReference type="GO" id="GO:0005634">
    <property type="term" value="C:nucleus"/>
    <property type="evidence" value="ECO:0007669"/>
    <property type="project" value="UniProtKB-SubCell"/>
</dbReference>
<dbReference type="InterPro" id="IPR001965">
    <property type="entry name" value="Znf_PHD"/>
</dbReference>
<evidence type="ECO:0000256" key="5">
    <source>
        <dbReference type="ARBA" id="ARBA00023242"/>
    </source>
</evidence>
<dbReference type="Pfam" id="PF23209">
    <property type="entry name" value="IDM1_C"/>
    <property type="match status" value="1"/>
</dbReference>
<evidence type="ECO:0000256" key="2">
    <source>
        <dbReference type="ARBA" id="ARBA00022723"/>
    </source>
</evidence>
<dbReference type="InterPro" id="IPR013083">
    <property type="entry name" value="Znf_RING/FYVE/PHD"/>
</dbReference>
<comment type="subcellular location">
    <subcellularLocation>
        <location evidence="1">Nucleus</location>
    </subcellularLocation>
</comment>
<gene>
    <name evidence="7" type="ORF">M5K25_027500</name>
</gene>
<keyword evidence="5" id="KW-0539">Nucleus</keyword>
<dbReference type="SMART" id="SM00249">
    <property type="entry name" value="PHD"/>
    <property type="match status" value="1"/>
</dbReference>
<dbReference type="GO" id="GO:0008270">
    <property type="term" value="F:zinc ion binding"/>
    <property type="evidence" value="ECO:0007669"/>
    <property type="project" value="UniProtKB-KW"/>
</dbReference>
<dbReference type="Pfam" id="PF16135">
    <property type="entry name" value="TDBD"/>
    <property type="match status" value="2"/>
</dbReference>
<dbReference type="PANTHER" id="PTHR47025:SF7">
    <property type="entry name" value="ACYL-COA N-ACYLTRANSFERASE WITH RING_FYVE_PHD-TYPE ZINC FINGER DOMAIN-CONTAINING PROTEIN"/>
    <property type="match status" value="1"/>
</dbReference>
<dbReference type="InterPro" id="IPR016181">
    <property type="entry name" value="Acyl_CoA_acyltransferase"/>
</dbReference>
<name>A0ABD0TU02_DENTH</name>
<dbReference type="PANTHER" id="PTHR47025">
    <property type="entry name" value="AUTOIMMUNE REGULATOR"/>
    <property type="match status" value="1"/>
</dbReference>
<dbReference type="InterPro" id="IPR056511">
    <property type="entry name" value="IDM1_C"/>
</dbReference>
<dbReference type="EMBL" id="JANQDX010000020">
    <property type="protein sequence ID" value="KAL0903144.1"/>
    <property type="molecule type" value="Genomic_DNA"/>
</dbReference>
<dbReference type="AlphaFoldDB" id="A0ABD0TU02"/>
<dbReference type="SUPFAM" id="SSF55729">
    <property type="entry name" value="Acyl-CoA N-acyltransferases (Nat)"/>
    <property type="match status" value="1"/>
</dbReference>
<sequence>MVSVYIRRRKKIVFFYTRRRRRFGEQELSPLLSSNDIYSLKEEVQNNGVFSSVNDLVDIGLSDGLPGPCTSEKNQGNSEVEFERDETVIKRNLLDNFDLSTEGSLHEEVTEAKISVDIGLDNNEPLLSVIQEFPSTLCLQRRPRSARKYGGLPRLINNEPLLSVIKQLPLAKCLHRRPRSTRKSTLLASRRQNIIECSASDNSEQIASHLGASSSSSSSYFEISPKTPIKDDRISKFTPDSVLCDVQGLLSTGVLAGALVKYKKDNLELLGIVSTSGICCGCSLCKFGQVVSSLKFEKHAGSKSHNQNAHIFLENGMSLYALSRVLKNVSLGSLAEVMEEKFGYLANKAVNMAWKGNPMMHYNKGKSTGQKHLSDLLHKLQASKNFPKGARSTRAVRRPLSLISKVNQISRQLIFCDVDLQQCPAHKKRGVYIKSSKELYLKDSSKIASADPYQSNIGGISQKPKIPHSIICQNNGKSSIKYTLDRPPLTISCLLTNGLLERLLEHYKKDRIKLLRCIKDLGISFGCSSNRLNEVLSLNFEKHGGASSMKSKDCIFLNDKLALYALVEEFGKVPLGLLPDELIQKMIGCQPNNIRSLAWKEPFHRKEINLQSSSCDDGKNQSAHILLHSRPHAERLMLSASENNLPLPPGNSVEVSVSRQAKKTMTMKHREQDFHQQIFELLNDGTKLSYYSHGKEILEGYKFGKNILCSCCNSMLSASKFEAHAGHEKRRKPYHSIYTSYGKSLHQIAMFLLLDKSMFDLSNKDTSMTDKAGGKSAFTLRCQNAHNAGGQSSNTCSPFSFQLGRIFQAPCNLGSCMICRDGDATLNFGNICDNTMLFCGQCGRMFHVGCLRLHGICDIKARPSPPDTWLCGDKCIKIRADLLNFVQDGPMSIPESLLTSMHSSVGSTVHTHTQIDVHWQLLSGRFEGDKSKLLLQQAMKIFQEAFGAVYKGYRDVLSTMVNGEKGVAEFFGGMFCAVVAVKSKIVSAALLRVFGNHVAELPLAATTNEKRGQGFFKILLLKIEEMLSFIKVENLILPADDHSLSMWVEKFGFINLSTEEIQEYQMKHRIVMFENTTMLQKPFLPQVENP</sequence>
<comment type="caution">
    <text evidence="7">The sequence shown here is derived from an EMBL/GenBank/DDBJ whole genome shotgun (WGS) entry which is preliminary data.</text>
</comment>
<keyword evidence="2" id="KW-0479">Metal-binding</keyword>
<keyword evidence="4" id="KW-0862">Zinc</keyword>
<organism evidence="7 8">
    <name type="scientific">Dendrobium thyrsiflorum</name>
    <name type="common">Pinecone-like raceme dendrobium</name>
    <name type="synonym">Orchid</name>
    <dbReference type="NCBI Taxonomy" id="117978"/>
    <lineage>
        <taxon>Eukaryota</taxon>
        <taxon>Viridiplantae</taxon>
        <taxon>Streptophyta</taxon>
        <taxon>Embryophyta</taxon>
        <taxon>Tracheophyta</taxon>
        <taxon>Spermatophyta</taxon>
        <taxon>Magnoliopsida</taxon>
        <taxon>Liliopsida</taxon>
        <taxon>Asparagales</taxon>
        <taxon>Orchidaceae</taxon>
        <taxon>Epidendroideae</taxon>
        <taxon>Malaxideae</taxon>
        <taxon>Dendrobiinae</taxon>
        <taxon>Dendrobium</taxon>
    </lineage>
</organism>
<reference evidence="7 8" key="1">
    <citation type="journal article" date="2024" name="Plant Biotechnol. J.">
        <title>Dendrobium thyrsiflorum genome and its molecular insights into genes involved in important horticultural traits.</title>
        <authorList>
            <person name="Chen B."/>
            <person name="Wang J.Y."/>
            <person name="Zheng P.J."/>
            <person name="Li K.L."/>
            <person name="Liang Y.M."/>
            <person name="Chen X.F."/>
            <person name="Zhang C."/>
            <person name="Zhao X."/>
            <person name="He X."/>
            <person name="Zhang G.Q."/>
            <person name="Liu Z.J."/>
            <person name="Xu Q."/>
        </authorList>
    </citation>
    <scope>NUCLEOTIDE SEQUENCE [LARGE SCALE GENOMIC DNA]</scope>
    <source>
        <strain evidence="7">GZMU011</strain>
    </source>
</reference>
<evidence type="ECO:0000256" key="1">
    <source>
        <dbReference type="ARBA" id="ARBA00004123"/>
    </source>
</evidence>
<dbReference type="Gene3D" id="3.30.40.10">
    <property type="entry name" value="Zinc/RING finger domain, C3HC4 (zinc finger)"/>
    <property type="match status" value="1"/>
</dbReference>
<evidence type="ECO:0000256" key="4">
    <source>
        <dbReference type="ARBA" id="ARBA00022833"/>
    </source>
</evidence>
<dbReference type="InterPro" id="IPR032308">
    <property type="entry name" value="TDBD"/>
</dbReference>
<evidence type="ECO:0000313" key="8">
    <source>
        <dbReference type="Proteomes" id="UP001552299"/>
    </source>
</evidence>
<keyword evidence="3" id="KW-0863">Zinc-finger</keyword>
<protein>
    <recommendedName>
        <fullName evidence="6">Zinc finger PHD-type domain-containing protein</fullName>
    </recommendedName>
</protein>
<feature type="domain" description="Zinc finger PHD-type" evidence="6">
    <location>
        <begin position="815"/>
        <end position="876"/>
    </location>
</feature>
<evidence type="ECO:0000256" key="3">
    <source>
        <dbReference type="ARBA" id="ARBA00022771"/>
    </source>
</evidence>
<dbReference type="Gene3D" id="3.40.630.30">
    <property type="match status" value="1"/>
</dbReference>
<proteinExistence type="predicted"/>
<evidence type="ECO:0000313" key="7">
    <source>
        <dbReference type="EMBL" id="KAL0903144.1"/>
    </source>
</evidence>
<evidence type="ECO:0000259" key="6">
    <source>
        <dbReference type="SMART" id="SM00249"/>
    </source>
</evidence>